<keyword evidence="3" id="KW-0378">Hydrolase</keyword>
<sequence>MQMTMSQVFAQQLQDELKRLGLIQQKEVQTDVHHTHSPTHVSTKGSNAPEDASQSNDELSHLYVDTPFHLVARGKVHNLGPTIHHQRVEKNIVRVEVVEVIDASAVVPIPSEEVQTVGQAPNQFIQWPRRLVNPHMKEKAYGKDDDASRECASPISRLMTMTTHLGLQPIELILKEEIIGRSDVSLYLGSEEILEICLGKQMLSAVVLQVWIMRLHELCVQKDNTHLYGFFDPHTIQDVGNKREDVQTYILTQLTEGNKECYLIPYYYPNHWQLYVLCPRKNSIVFLCSLGNKPKPNMKTLLDLAMQAHQLTKNKRNSKPKWIKPMCRMQSGSYECGYYVMKHMSTIISANVVDSWIEVFNVQDPFSEEDINQIREDWATFFCEATSI</sequence>
<dbReference type="GO" id="GO:0006508">
    <property type="term" value="P:proteolysis"/>
    <property type="evidence" value="ECO:0007669"/>
    <property type="project" value="UniProtKB-KW"/>
</dbReference>
<evidence type="ECO:0008006" key="9">
    <source>
        <dbReference type="Google" id="ProtNLM"/>
    </source>
</evidence>
<evidence type="ECO:0000313" key="8">
    <source>
        <dbReference type="Proteomes" id="UP001152523"/>
    </source>
</evidence>
<dbReference type="InterPro" id="IPR003653">
    <property type="entry name" value="Peptidase_C48_C"/>
</dbReference>
<dbReference type="InterPro" id="IPR038765">
    <property type="entry name" value="Papain-like_cys_pep_sf"/>
</dbReference>
<comment type="caution">
    <text evidence="7">The sequence shown here is derived from an EMBL/GenBank/DDBJ whole genome shotgun (WGS) entry which is preliminary data.</text>
</comment>
<dbReference type="Proteomes" id="UP001152523">
    <property type="component" value="Unassembled WGS sequence"/>
</dbReference>
<evidence type="ECO:0000256" key="1">
    <source>
        <dbReference type="ARBA" id="ARBA00005234"/>
    </source>
</evidence>
<feature type="region of interest" description="Disordered" evidence="4">
    <location>
        <begin position="28"/>
        <end position="56"/>
    </location>
</feature>
<dbReference type="EMBL" id="CAMAPF010000959">
    <property type="protein sequence ID" value="CAH9130335.1"/>
    <property type="molecule type" value="Genomic_DNA"/>
</dbReference>
<dbReference type="PANTHER" id="PTHR33018:SF34">
    <property type="entry name" value="OS02G0472350 PROTEIN"/>
    <property type="match status" value="1"/>
</dbReference>
<comment type="similarity">
    <text evidence="1">Belongs to the peptidase C48 family.</text>
</comment>
<evidence type="ECO:0000313" key="7">
    <source>
        <dbReference type="EMBL" id="CAH9130335.1"/>
    </source>
</evidence>
<dbReference type="Gene3D" id="3.40.395.10">
    <property type="entry name" value="Adenoviral Proteinase, Chain A"/>
    <property type="match status" value="1"/>
</dbReference>
<reference evidence="7" key="1">
    <citation type="submission" date="2022-07" db="EMBL/GenBank/DDBJ databases">
        <authorList>
            <person name="Macas J."/>
            <person name="Novak P."/>
            <person name="Neumann P."/>
        </authorList>
    </citation>
    <scope>NUCLEOTIDE SEQUENCE</scope>
</reference>
<dbReference type="SUPFAM" id="SSF54001">
    <property type="entry name" value="Cysteine proteinases"/>
    <property type="match status" value="1"/>
</dbReference>
<evidence type="ECO:0000256" key="4">
    <source>
        <dbReference type="SAM" id="MobiDB-lite"/>
    </source>
</evidence>
<keyword evidence="2" id="KW-0645">Protease</keyword>
<feature type="domain" description="Ubiquitin-like protease family profile" evidence="5">
    <location>
        <begin position="259"/>
        <end position="379"/>
    </location>
</feature>
<protein>
    <recommendedName>
        <fullName evidence="9">Ubiquitin-like protease family profile domain-containing protein</fullName>
    </recommendedName>
</protein>
<dbReference type="Pfam" id="PF26133">
    <property type="entry name" value="DUF8039"/>
    <property type="match status" value="1"/>
</dbReference>
<evidence type="ECO:0000256" key="2">
    <source>
        <dbReference type="ARBA" id="ARBA00022670"/>
    </source>
</evidence>
<evidence type="ECO:0000259" key="5">
    <source>
        <dbReference type="Pfam" id="PF02902"/>
    </source>
</evidence>
<organism evidence="7 8">
    <name type="scientific">Cuscuta epithymum</name>
    <dbReference type="NCBI Taxonomy" id="186058"/>
    <lineage>
        <taxon>Eukaryota</taxon>
        <taxon>Viridiplantae</taxon>
        <taxon>Streptophyta</taxon>
        <taxon>Embryophyta</taxon>
        <taxon>Tracheophyta</taxon>
        <taxon>Spermatophyta</taxon>
        <taxon>Magnoliopsida</taxon>
        <taxon>eudicotyledons</taxon>
        <taxon>Gunneridae</taxon>
        <taxon>Pentapetalae</taxon>
        <taxon>asterids</taxon>
        <taxon>lamiids</taxon>
        <taxon>Solanales</taxon>
        <taxon>Convolvulaceae</taxon>
        <taxon>Cuscuteae</taxon>
        <taxon>Cuscuta</taxon>
        <taxon>Cuscuta subgen. Cuscuta</taxon>
    </lineage>
</organism>
<gene>
    <name evidence="7" type="ORF">CEPIT_LOCUS30553</name>
</gene>
<feature type="domain" description="DUF8039" evidence="6">
    <location>
        <begin position="65"/>
        <end position="133"/>
    </location>
</feature>
<name>A0AAV0F496_9ASTE</name>
<keyword evidence="8" id="KW-1185">Reference proteome</keyword>
<evidence type="ECO:0000256" key="3">
    <source>
        <dbReference type="ARBA" id="ARBA00022801"/>
    </source>
</evidence>
<dbReference type="InterPro" id="IPR058352">
    <property type="entry name" value="DUF8039"/>
</dbReference>
<evidence type="ECO:0000259" key="6">
    <source>
        <dbReference type="Pfam" id="PF26133"/>
    </source>
</evidence>
<dbReference type="GO" id="GO:0008234">
    <property type="term" value="F:cysteine-type peptidase activity"/>
    <property type="evidence" value="ECO:0007669"/>
    <property type="project" value="InterPro"/>
</dbReference>
<dbReference type="PANTHER" id="PTHR33018">
    <property type="entry name" value="OS10G0338966 PROTEIN-RELATED"/>
    <property type="match status" value="1"/>
</dbReference>
<dbReference type="AlphaFoldDB" id="A0AAV0F496"/>
<accession>A0AAV0F496</accession>
<dbReference type="Pfam" id="PF02902">
    <property type="entry name" value="Peptidase_C48"/>
    <property type="match status" value="1"/>
</dbReference>
<proteinExistence type="inferred from homology"/>